<evidence type="ECO:0000313" key="1">
    <source>
        <dbReference type="EMBL" id="GBG73563.1"/>
    </source>
</evidence>
<name>A0A388KUE3_CHABU</name>
<accession>A0A388KUE3</accession>
<gene>
    <name evidence="1" type="ORF">CBR_g16906</name>
</gene>
<protein>
    <recommendedName>
        <fullName evidence="3">Retrotransposon gag domain-containing protein</fullName>
    </recommendedName>
</protein>
<evidence type="ECO:0000313" key="2">
    <source>
        <dbReference type="Proteomes" id="UP000265515"/>
    </source>
</evidence>
<comment type="caution">
    <text evidence="1">The sequence shown here is derived from an EMBL/GenBank/DDBJ whole genome shotgun (WGS) entry which is preliminary data.</text>
</comment>
<dbReference type="Gramene" id="GBG73563">
    <property type="protein sequence ID" value="GBG73563"/>
    <property type="gene ID" value="CBR_g16906"/>
</dbReference>
<reference evidence="1 2" key="1">
    <citation type="journal article" date="2018" name="Cell">
        <title>The Chara Genome: Secondary Complexity and Implications for Plant Terrestrialization.</title>
        <authorList>
            <person name="Nishiyama T."/>
            <person name="Sakayama H."/>
            <person name="Vries J.D."/>
            <person name="Buschmann H."/>
            <person name="Saint-Marcoux D."/>
            <person name="Ullrich K.K."/>
            <person name="Haas F.B."/>
            <person name="Vanderstraeten L."/>
            <person name="Becker D."/>
            <person name="Lang D."/>
            <person name="Vosolsobe S."/>
            <person name="Rombauts S."/>
            <person name="Wilhelmsson P.K.I."/>
            <person name="Janitza P."/>
            <person name="Kern R."/>
            <person name="Heyl A."/>
            <person name="Rumpler F."/>
            <person name="Villalobos L.I.A.C."/>
            <person name="Clay J.M."/>
            <person name="Skokan R."/>
            <person name="Toyoda A."/>
            <person name="Suzuki Y."/>
            <person name="Kagoshima H."/>
            <person name="Schijlen E."/>
            <person name="Tajeshwar N."/>
            <person name="Catarino B."/>
            <person name="Hetherington A.J."/>
            <person name="Saltykova A."/>
            <person name="Bonnot C."/>
            <person name="Breuninger H."/>
            <person name="Symeonidi A."/>
            <person name="Radhakrishnan G.V."/>
            <person name="Van Nieuwerburgh F."/>
            <person name="Deforce D."/>
            <person name="Chang C."/>
            <person name="Karol K.G."/>
            <person name="Hedrich R."/>
            <person name="Ulvskov P."/>
            <person name="Glockner G."/>
            <person name="Delwiche C.F."/>
            <person name="Petrasek J."/>
            <person name="Van de Peer Y."/>
            <person name="Friml J."/>
            <person name="Beilby M."/>
            <person name="Dolan L."/>
            <person name="Kohara Y."/>
            <person name="Sugano S."/>
            <person name="Fujiyama A."/>
            <person name="Delaux P.-M."/>
            <person name="Quint M."/>
            <person name="TheiBen G."/>
            <person name="Hagemann M."/>
            <person name="Harholt J."/>
            <person name="Dunand C."/>
            <person name="Zachgo S."/>
            <person name="Langdale J."/>
            <person name="Maumus F."/>
            <person name="Straeten D.V.D."/>
            <person name="Gould S.B."/>
            <person name="Rensing S.A."/>
        </authorList>
    </citation>
    <scope>NUCLEOTIDE SEQUENCE [LARGE SCALE GENOMIC DNA]</scope>
    <source>
        <strain evidence="1 2">S276</strain>
    </source>
</reference>
<organism evidence="1 2">
    <name type="scientific">Chara braunii</name>
    <name type="common">Braun's stonewort</name>
    <dbReference type="NCBI Taxonomy" id="69332"/>
    <lineage>
        <taxon>Eukaryota</taxon>
        <taxon>Viridiplantae</taxon>
        <taxon>Streptophyta</taxon>
        <taxon>Charophyceae</taxon>
        <taxon>Charales</taxon>
        <taxon>Characeae</taxon>
        <taxon>Chara</taxon>
    </lineage>
</organism>
<dbReference type="Proteomes" id="UP000265515">
    <property type="component" value="Unassembled WGS sequence"/>
</dbReference>
<sequence>MPGPIADGEGKVLTLEDLIEAVDKRERTSSNVPKINTFHFNGERVSDWLDLVAQALMGLPDEVKFQRILKYVLHIHHQEVKKVIRAANGSWARFKDGMKRKYRLGDGLLTTTDLEAMNKDNFTTVGAFVQKFKKKARKVYGISEEAQCAIFLELLTAAEAAELTSYGGGSEKLTWATIDKGVAEGSLDEVEQYQMRLQRRKKKERDATASETLRVRRIVTDVLAELGYEKDVVIYKKVVTAVQGRGKDQVVEEAVREEWEEEEPVPQHLSKALRKQRNLAQGGQGSGKGKMPQTVVVTPPSVSAPSSSAGPSQVAMAYVQYFYTIGKSGSARADVTIQRIPGNENRADGLSRINWDKQEGEAVENMPAVDGFLDQEEDIRLHINEWSPRVPSCVGHPIWHAPNGYEQKAELVLKPFEEEDPWGSKDVQWMMKLALAGTHSLMEEVRIIEEGLDQVEKHEELMRGMYLLVNTLLQGNFDQIGSLNPTENEDVVPESQDDEFEEGEIKEVFHAEEYNGIYRTETSPIVRNAG</sequence>
<dbReference type="EMBL" id="BFEA01000186">
    <property type="protein sequence ID" value="GBG73563.1"/>
    <property type="molecule type" value="Genomic_DNA"/>
</dbReference>
<evidence type="ECO:0008006" key="3">
    <source>
        <dbReference type="Google" id="ProtNLM"/>
    </source>
</evidence>
<proteinExistence type="predicted"/>
<dbReference type="AlphaFoldDB" id="A0A388KUE3"/>
<keyword evidence="2" id="KW-1185">Reference proteome</keyword>
<dbReference type="OrthoDB" id="6728785at2759"/>